<protein>
    <submittedName>
        <fullName evidence="4">Uncharacterized protein</fullName>
    </submittedName>
</protein>
<reference evidence="4 5" key="1">
    <citation type="journal article" date="2024" name="G3 (Bethesda)">
        <title>Genome assembly of Hibiscus sabdariffa L. provides insights into metabolisms of medicinal natural products.</title>
        <authorList>
            <person name="Kim T."/>
        </authorList>
    </citation>
    <scope>NUCLEOTIDE SEQUENCE [LARGE SCALE GENOMIC DNA]</scope>
    <source>
        <strain evidence="4">TK-2024</strain>
        <tissue evidence="4">Old leaves</tissue>
    </source>
</reference>
<evidence type="ECO:0000313" key="5">
    <source>
        <dbReference type="Proteomes" id="UP001472677"/>
    </source>
</evidence>
<sequence>MNPNLSLKLLVSLAPAALQNLFSSSSSSSSLEHSTSAVKNGSFLKLSAAEAATVEALEVFFRVSRFPKMFFLEVGGGVAGGGSGSNLMDSFFLWFCSFFGIPGKRSQENGTPENRTGAAGLSGESSWKYEDPSEDDNVADDEDDGDDEEKEGVRREEGYLVAESKESNF</sequence>
<gene>
    <name evidence="4" type="ORF">V6N12_003457</name>
    <name evidence="3" type="ORF">V6N12_073306</name>
</gene>
<evidence type="ECO:0000313" key="3">
    <source>
        <dbReference type="EMBL" id="KAK8490957.1"/>
    </source>
</evidence>
<accession>A0ABR2AGK8</accession>
<proteinExistence type="predicted"/>
<feature type="signal peptide" evidence="2">
    <location>
        <begin position="1"/>
        <end position="19"/>
    </location>
</feature>
<feature type="compositionally biased region" description="Basic and acidic residues" evidence="1">
    <location>
        <begin position="151"/>
        <end position="169"/>
    </location>
</feature>
<dbReference type="EMBL" id="JBBPBM010000820">
    <property type="protein sequence ID" value="KAK8490957.1"/>
    <property type="molecule type" value="Genomic_DNA"/>
</dbReference>
<keyword evidence="5" id="KW-1185">Reference proteome</keyword>
<organism evidence="4 5">
    <name type="scientific">Hibiscus sabdariffa</name>
    <name type="common">roselle</name>
    <dbReference type="NCBI Taxonomy" id="183260"/>
    <lineage>
        <taxon>Eukaryota</taxon>
        <taxon>Viridiplantae</taxon>
        <taxon>Streptophyta</taxon>
        <taxon>Embryophyta</taxon>
        <taxon>Tracheophyta</taxon>
        <taxon>Spermatophyta</taxon>
        <taxon>Magnoliopsida</taxon>
        <taxon>eudicotyledons</taxon>
        <taxon>Gunneridae</taxon>
        <taxon>Pentapetalae</taxon>
        <taxon>rosids</taxon>
        <taxon>malvids</taxon>
        <taxon>Malvales</taxon>
        <taxon>Malvaceae</taxon>
        <taxon>Malvoideae</taxon>
        <taxon>Hibiscus</taxon>
    </lineage>
</organism>
<comment type="caution">
    <text evidence="4">The sequence shown here is derived from an EMBL/GenBank/DDBJ whole genome shotgun (WGS) entry which is preliminary data.</text>
</comment>
<evidence type="ECO:0000256" key="2">
    <source>
        <dbReference type="SAM" id="SignalP"/>
    </source>
</evidence>
<keyword evidence="2" id="KW-0732">Signal</keyword>
<dbReference type="EMBL" id="JBBPBM010000737">
    <property type="protein sequence ID" value="KAK8492160.1"/>
    <property type="molecule type" value="Genomic_DNA"/>
</dbReference>
<evidence type="ECO:0000313" key="4">
    <source>
        <dbReference type="EMBL" id="KAK8492160.1"/>
    </source>
</evidence>
<feature type="chain" id="PRO_5045031554" evidence="2">
    <location>
        <begin position="20"/>
        <end position="169"/>
    </location>
</feature>
<feature type="region of interest" description="Disordered" evidence="1">
    <location>
        <begin position="106"/>
        <end position="169"/>
    </location>
</feature>
<evidence type="ECO:0000256" key="1">
    <source>
        <dbReference type="SAM" id="MobiDB-lite"/>
    </source>
</evidence>
<name>A0ABR2AGK8_9ROSI</name>
<feature type="compositionally biased region" description="Acidic residues" evidence="1">
    <location>
        <begin position="132"/>
        <end position="150"/>
    </location>
</feature>
<dbReference type="Proteomes" id="UP001472677">
    <property type="component" value="Unassembled WGS sequence"/>
</dbReference>